<dbReference type="InterPro" id="IPR036866">
    <property type="entry name" value="RibonucZ/Hydroxyglut_hydro"/>
</dbReference>
<evidence type="ECO:0000313" key="3">
    <source>
        <dbReference type="Proteomes" id="UP001171916"/>
    </source>
</evidence>
<dbReference type="InterPro" id="IPR050114">
    <property type="entry name" value="UPF0173_UPF0282_UlaG_hydrolase"/>
</dbReference>
<gene>
    <name evidence="2" type="ORF">QVH07_01380</name>
</gene>
<dbReference type="SUPFAM" id="SSF56281">
    <property type="entry name" value="Metallo-hydrolase/oxidoreductase"/>
    <property type="match status" value="1"/>
</dbReference>
<dbReference type="PANTHER" id="PTHR43546:SF9">
    <property type="entry name" value="L-ASCORBATE-6-PHOSPHATE LACTONASE ULAG-RELATED"/>
    <property type="match status" value="1"/>
</dbReference>
<keyword evidence="3" id="KW-1185">Reference proteome</keyword>
<dbReference type="PANTHER" id="PTHR43546">
    <property type="entry name" value="UPF0173 METAL-DEPENDENT HYDROLASE MJ1163-RELATED"/>
    <property type="match status" value="1"/>
</dbReference>
<reference evidence="2" key="1">
    <citation type="submission" date="2023-06" db="EMBL/GenBank/DDBJ databases">
        <title>Robiginitalea aurantiacus sp. nov. and Algoriphagus sediminis sp. nov., isolated from coastal sediment.</title>
        <authorList>
            <person name="Zhou Z.Y."/>
            <person name="An J."/>
            <person name="Jia Y.W."/>
            <person name="Du Z.J."/>
        </authorList>
    </citation>
    <scope>NUCLEOTIDE SEQUENCE</scope>
    <source>
        <strain evidence="2">C2-7</strain>
    </source>
</reference>
<comment type="caution">
    <text evidence="2">The sequence shown here is derived from an EMBL/GenBank/DDBJ whole genome shotgun (WGS) entry which is preliminary data.</text>
</comment>
<proteinExistence type="predicted"/>
<name>A0ABT7Y8D8_9BACT</name>
<protein>
    <submittedName>
        <fullName evidence="2">MBL fold metallo-hydrolase</fullName>
    </submittedName>
</protein>
<evidence type="ECO:0000256" key="1">
    <source>
        <dbReference type="ARBA" id="ARBA00022801"/>
    </source>
</evidence>
<sequence length="280" mass="32068">MIKAYQKDEELFQDILKTKNNHSGLRVWWLGQSGFLVQWNGIHVLFDPYLSDSLTKKYENTEKPHVRMSEKAIDPEKLDFIDVVTSSHYHTDHLDAETLKPILRQKKDIKFIIPEANRSFVSERVDCAPNFALGMTDGTEISFSEEVKITALASAHNELEKDEFGNNKFLGFILNIGPYTLYHSGDTLWYEGLEEKVKAFAPDVLFLPINGNRPERMVAGNMSAEEAAKFGKVVNSGIVIPHHFHMFEFNTEDPDSFAKYAQVHHTKYQILKIGQSFKLD</sequence>
<organism evidence="2 3">
    <name type="scientific">Algoriphagus sediminis</name>
    <dbReference type="NCBI Taxonomy" id="3057113"/>
    <lineage>
        <taxon>Bacteria</taxon>
        <taxon>Pseudomonadati</taxon>
        <taxon>Bacteroidota</taxon>
        <taxon>Cytophagia</taxon>
        <taxon>Cytophagales</taxon>
        <taxon>Cyclobacteriaceae</taxon>
        <taxon>Algoriphagus</taxon>
    </lineage>
</organism>
<dbReference type="Pfam" id="PF13483">
    <property type="entry name" value="Lactamase_B_3"/>
    <property type="match status" value="1"/>
</dbReference>
<dbReference type="Proteomes" id="UP001171916">
    <property type="component" value="Unassembled WGS sequence"/>
</dbReference>
<dbReference type="Gene3D" id="3.60.15.10">
    <property type="entry name" value="Ribonuclease Z/Hydroxyacylglutathione hydrolase-like"/>
    <property type="match status" value="1"/>
</dbReference>
<evidence type="ECO:0000313" key="2">
    <source>
        <dbReference type="EMBL" id="MDN3202774.1"/>
    </source>
</evidence>
<accession>A0ABT7Y8D8</accession>
<dbReference type="RefSeq" id="WP_289998331.1">
    <property type="nucleotide sequence ID" value="NZ_JAUEPH010000001.1"/>
</dbReference>
<keyword evidence="1" id="KW-0378">Hydrolase</keyword>
<dbReference type="EMBL" id="JAUEPH010000001">
    <property type="protein sequence ID" value="MDN3202774.1"/>
    <property type="molecule type" value="Genomic_DNA"/>
</dbReference>